<sequence>MASASKSQSGPVAKTNPPNQTLYLRNLPDTIQKDDLKRSLYMLFATHGVVLDVNVMKTAQMRGQAHVVFRDIDSSTQAMRALQGFNIFGKDMSISYAKSKSDTLKKLDGTYQLPAKDLPSDGARAEQTDAQAAVFGSAPAPAKAKPVNAAPEDTVSRAKRTRDEESEQEEDEDEEAAMDVSDSE</sequence>
<dbReference type="Pfam" id="PF00076">
    <property type="entry name" value="RRM_1"/>
    <property type="match status" value="1"/>
</dbReference>
<evidence type="ECO:0000313" key="5">
    <source>
        <dbReference type="EMBL" id="KAF2655361.1"/>
    </source>
</evidence>
<evidence type="ECO:0000256" key="3">
    <source>
        <dbReference type="SAM" id="MobiDB-lite"/>
    </source>
</evidence>
<dbReference type="CDD" id="cd12246">
    <property type="entry name" value="RRM1_U1A_like"/>
    <property type="match status" value="1"/>
</dbReference>
<dbReference type="SMART" id="SM00360">
    <property type="entry name" value="RRM"/>
    <property type="match status" value="1"/>
</dbReference>
<name>A0A6A6T805_9PLEO</name>
<evidence type="ECO:0000259" key="4">
    <source>
        <dbReference type="PROSITE" id="PS50102"/>
    </source>
</evidence>
<organism evidence="5 6">
    <name type="scientific">Lophiostoma macrostomum CBS 122681</name>
    <dbReference type="NCBI Taxonomy" id="1314788"/>
    <lineage>
        <taxon>Eukaryota</taxon>
        <taxon>Fungi</taxon>
        <taxon>Dikarya</taxon>
        <taxon>Ascomycota</taxon>
        <taxon>Pezizomycotina</taxon>
        <taxon>Dothideomycetes</taxon>
        <taxon>Pleosporomycetidae</taxon>
        <taxon>Pleosporales</taxon>
        <taxon>Lophiostomataceae</taxon>
        <taxon>Lophiostoma</taxon>
    </lineage>
</organism>
<dbReference type="AlphaFoldDB" id="A0A6A6T805"/>
<proteinExistence type="predicted"/>
<dbReference type="InterPro" id="IPR012677">
    <property type="entry name" value="Nucleotide-bd_a/b_plait_sf"/>
</dbReference>
<keyword evidence="6" id="KW-1185">Reference proteome</keyword>
<feature type="region of interest" description="Disordered" evidence="3">
    <location>
        <begin position="1"/>
        <end position="23"/>
    </location>
</feature>
<dbReference type="FunFam" id="3.30.70.330:FF:000039">
    <property type="entry name" value="U1 small nuclear ribonucleoprotein A"/>
    <property type="match status" value="1"/>
</dbReference>
<evidence type="ECO:0000256" key="2">
    <source>
        <dbReference type="PROSITE-ProRule" id="PRU00176"/>
    </source>
</evidence>
<feature type="compositionally biased region" description="Acidic residues" evidence="3">
    <location>
        <begin position="164"/>
        <end position="184"/>
    </location>
</feature>
<dbReference type="GO" id="GO:0097157">
    <property type="term" value="F:pre-mRNA intronic binding"/>
    <property type="evidence" value="ECO:0007669"/>
    <property type="project" value="TreeGrafter"/>
</dbReference>
<dbReference type="InterPro" id="IPR000504">
    <property type="entry name" value="RRM_dom"/>
</dbReference>
<keyword evidence="1 2" id="KW-0694">RNA-binding</keyword>
<dbReference type="InterPro" id="IPR035979">
    <property type="entry name" value="RBD_domain_sf"/>
</dbReference>
<dbReference type="Proteomes" id="UP000799324">
    <property type="component" value="Unassembled WGS sequence"/>
</dbReference>
<feature type="domain" description="RRM" evidence="4">
    <location>
        <begin position="20"/>
        <end position="99"/>
    </location>
</feature>
<dbReference type="Gene3D" id="3.30.70.330">
    <property type="match status" value="1"/>
</dbReference>
<feature type="region of interest" description="Disordered" evidence="3">
    <location>
        <begin position="115"/>
        <end position="184"/>
    </location>
</feature>
<feature type="compositionally biased region" description="Low complexity" evidence="3">
    <location>
        <begin position="138"/>
        <end position="151"/>
    </location>
</feature>
<reference evidence="5" key="1">
    <citation type="journal article" date="2020" name="Stud. Mycol.">
        <title>101 Dothideomycetes genomes: a test case for predicting lifestyles and emergence of pathogens.</title>
        <authorList>
            <person name="Haridas S."/>
            <person name="Albert R."/>
            <person name="Binder M."/>
            <person name="Bloem J."/>
            <person name="Labutti K."/>
            <person name="Salamov A."/>
            <person name="Andreopoulos B."/>
            <person name="Baker S."/>
            <person name="Barry K."/>
            <person name="Bills G."/>
            <person name="Bluhm B."/>
            <person name="Cannon C."/>
            <person name="Castanera R."/>
            <person name="Culley D."/>
            <person name="Daum C."/>
            <person name="Ezra D."/>
            <person name="Gonzalez J."/>
            <person name="Henrissat B."/>
            <person name="Kuo A."/>
            <person name="Liang C."/>
            <person name="Lipzen A."/>
            <person name="Lutzoni F."/>
            <person name="Magnuson J."/>
            <person name="Mondo S."/>
            <person name="Nolan M."/>
            <person name="Ohm R."/>
            <person name="Pangilinan J."/>
            <person name="Park H.-J."/>
            <person name="Ramirez L."/>
            <person name="Alfaro M."/>
            <person name="Sun H."/>
            <person name="Tritt A."/>
            <person name="Yoshinaga Y."/>
            <person name="Zwiers L.-H."/>
            <person name="Turgeon B."/>
            <person name="Goodwin S."/>
            <person name="Spatafora J."/>
            <person name="Crous P."/>
            <person name="Grigoriev I."/>
        </authorList>
    </citation>
    <scope>NUCLEOTIDE SEQUENCE</scope>
    <source>
        <strain evidence="5">CBS 122681</strain>
    </source>
</reference>
<dbReference type="PROSITE" id="PS50102">
    <property type="entry name" value="RRM"/>
    <property type="match status" value="1"/>
</dbReference>
<dbReference type="PANTHER" id="PTHR16105">
    <property type="entry name" value="RNA-BINDING REGION-CONTAINING PROTEIN 3"/>
    <property type="match status" value="1"/>
</dbReference>
<dbReference type="SUPFAM" id="SSF54928">
    <property type="entry name" value="RNA-binding domain, RBD"/>
    <property type="match status" value="1"/>
</dbReference>
<dbReference type="EMBL" id="MU004350">
    <property type="protein sequence ID" value="KAF2655361.1"/>
    <property type="molecule type" value="Genomic_DNA"/>
</dbReference>
<gene>
    <name evidence="5" type="ORF">K491DRAFT_704650</name>
</gene>
<dbReference type="GO" id="GO:0030626">
    <property type="term" value="F:U12 snRNA binding"/>
    <property type="evidence" value="ECO:0007669"/>
    <property type="project" value="TreeGrafter"/>
</dbReference>
<evidence type="ECO:0000313" key="6">
    <source>
        <dbReference type="Proteomes" id="UP000799324"/>
    </source>
</evidence>
<accession>A0A6A6T805</accession>
<evidence type="ECO:0000256" key="1">
    <source>
        <dbReference type="ARBA" id="ARBA00022884"/>
    </source>
</evidence>
<dbReference type="InterPro" id="IPR045164">
    <property type="entry name" value="RBM41/RNPC3"/>
</dbReference>
<protein>
    <submittedName>
        <fullName evidence="5">RNA-binding domain-containing protein</fullName>
    </submittedName>
</protein>
<dbReference type="OrthoDB" id="277802at2759"/>
<dbReference type="PANTHER" id="PTHR16105:SF0">
    <property type="entry name" value="RNA-BINDING REGION-CONTAINING PROTEIN 3"/>
    <property type="match status" value="1"/>
</dbReference>
<dbReference type="GO" id="GO:0000398">
    <property type="term" value="P:mRNA splicing, via spliceosome"/>
    <property type="evidence" value="ECO:0007669"/>
    <property type="project" value="TreeGrafter"/>
</dbReference>